<dbReference type="Proteomes" id="UP001201812">
    <property type="component" value="Unassembled WGS sequence"/>
</dbReference>
<reference evidence="1" key="1">
    <citation type="submission" date="2022-01" db="EMBL/GenBank/DDBJ databases">
        <title>Genome Sequence Resource for Two Populations of Ditylenchus destructor, the Migratory Endoparasitic Phytonematode.</title>
        <authorList>
            <person name="Zhang H."/>
            <person name="Lin R."/>
            <person name="Xie B."/>
        </authorList>
    </citation>
    <scope>NUCLEOTIDE SEQUENCE</scope>
    <source>
        <strain evidence="1">BazhouSP</strain>
    </source>
</reference>
<name>A0AAD4MF48_9BILA</name>
<keyword evidence="2" id="KW-1185">Reference proteome</keyword>
<accession>A0AAD4MF48</accession>
<evidence type="ECO:0000313" key="1">
    <source>
        <dbReference type="EMBL" id="KAI1691550.1"/>
    </source>
</evidence>
<proteinExistence type="predicted"/>
<dbReference type="EMBL" id="JAKKPZ010000910">
    <property type="protein sequence ID" value="KAI1691550.1"/>
    <property type="molecule type" value="Genomic_DNA"/>
</dbReference>
<sequence length="117" mass="13253">MIFTDLHRRPNLRNLKRHAYEIDHLPDRKKRELEHIVRVLFEEFEDALAGRNAPHRKPDASSRLSCSVPMPGATGSTIPSVAISPTMICLSSSITTSSLTSRNIGRRRRNIWCATMS</sequence>
<gene>
    <name evidence="1" type="ORF">DdX_21818</name>
</gene>
<dbReference type="AlphaFoldDB" id="A0AAD4MF48"/>
<comment type="caution">
    <text evidence="1">The sequence shown here is derived from an EMBL/GenBank/DDBJ whole genome shotgun (WGS) entry which is preliminary data.</text>
</comment>
<protein>
    <submittedName>
        <fullName evidence="1">Uncharacterized protein</fullName>
    </submittedName>
</protein>
<evidence type="ECO:0000313" key="2">
    <source>
        <dbReference type="Proteomes" id="UP001201812"/>
    </source>
</evidence>
<organism evidence="1 2">
    <name type="scientific">Ditylenchus destructor</name>
    <dbReference type="NCBI Taxonomy" id="166010"/>
    <lineage>
        <taxon>Eukaryota</taxon>
        <taxon>Metazoa</taxon>
        <taxon>Ecdysozoa</taxon>
        <taxon>Nematoda</taxon>
        <taxon>Chromadorea</taxon>
        <taxon>Rhabditida</taxon>
        <taxon>Tylenchina</taxon>
        <taxon>Tylenchomorpha</taxon>
        <taxon>Sphaerularioidea</taxon>
        <taxon>Anguinidae</taxon>
        <taxon>Anguininae</taxon>
        <taxon>Ditylenchus</taxon>
    </lineage>
</organism>